<gene>
    <name evidence="2" type="ORF">SRIM_014610</name>
</gene>
<organism evidence="2 3">
    <name type="scientific">Streptomyces rimosus subsp. rimosus (strain ATCC 10970 / DSM 40260 / JCM 4667 / NRRL 2234)</name>
    <dbReference type="NCBI Taxonomy" id="1265868"/>
    <lineage>
        <taxon>Bacteria</taxon>
        <taxon>Bacillati</taxon>
        <taxon>Actinomycetota</taxon>
        <taxon>Actinomycetes</taxon>
        <taxon>Kitasatosporales</taxon>
        <taxon>Streptomycetaceae</taxon>
        <taxon>Streptomyces</taxon>
    </lineage>
</organism>
<dbReference type="GeneID" id="66855202"/>
<proteinExistence type="predicted"/>
<reference evidence="2" key="2">
    <citation type="submission" date="2020-01" db="EMBL/GenBank/DDBJ databases">
        <authorList>
            <person name="Algora L."/>
            <person name="Schniete J.K."/>
            <person name="MacFadyen A."/>
            <person name="Hoskisson P.A."/>
            <person name="Hunter I.S."/>
            <person name="Herron P.R."/>
        </authorList>
    </citation>
    <scope>NUCLEOTIDE SEQUENCE</scope>
    <source>
        <strain evidence="2">ATCC 10970</strain>
    </source>
</reference>
<feature type="compositionally biased region" description="Pro residues" evidence="1">
    <location>
        <begin position="14"/>
        <end position="27"/>
    </location>
</feature>
<accession>A0A8A1UMF8</accession>
<name>A0A8A1UMF8_STRR1</name>
<evidence type="ECO:0000313" key="2">
    <source>
        <dbReference type="EMBL" id="QST81227.1"/>
    </source>
</evidence>
<feature type="region of interest" description="Disordered" evidence="1">
    <location>
        <begin position="1"/>
        <end position="64"/>
    </location>
</feature>
<dbReference type="AlphaFoldDB" id="A0A8A1UMF8"/>
<dbReference type="Proteomes" id="UP000011074">
    <property type="component" value="Chromosome"/>
</dbReference>
<evidence type="ECO:0000256" key="1">
    <source>
        <dbReference type="SAM" id="MobiDB-lite"/>
    </source>
</evidence>
<reference evidence="2" key="3">
    <citation type="journal article" date="2021" name="bioRxiv">
        <title>Bilateral symmetry of linear streptomycete chromosomes.</title>
        <authorList>
            <person name="Algora-Gallardo L."/>
            <person name="Schniete J.K."/>
            <person name="Mark D.R."/>
            <person name="Hunter I.S."/>
            <person name="Herron P.R."/>
        </authorList>
    </citation>
    <scope>NUCLEOTIDE SEQUENCE</scope>
    <source>
        <strain evidence="2">ATCC 10970</strain>
    </source>
</reference>
<sequence length="131" mass="13722">MADSDIPGHVSGQPPTPPPPPPPPPPHAGMADNGSRPVPSTTEEALEIGRHHFPEVGSPGGPSGLFVHEFDVGYLVRASWPAPADPQAPPANPGGSNVAISKINGDVTFLPNHPPEEAVKIYHRWYRPSGS</sequence>
<reference evidence="2" key="1">
    <citation type="submission" date="2012-12" db="EMBL/GenBank/DDBJ databases">
        <authorList>
            <person name="Pethick F.E."/>
            <person name="MacFadyen A.C."/>
            <person name="Tang Z."/>
            <person name="Sangal V."/>
            <person name="Tze-Tze L."/>
            <person name="Chu J."/>
            <person name="Guo M."/>
            <person name="Kirby R."/>
            <person name="Hoskisson P.A."/>
            <person name="Herron P.R."/>
            <person name="Hunter I.S."/>
        </authorList>
    </citation>
    <scope>NUCLEOTIDE SEQUENCE</scope>
    <source>
        <strain evidence="2">ATCC 10970</strain>
    </source>
</reference>
<protein>
    <submittedName>
        <fullName evidence="2">Uncharacterized protein</fullName>
    </submittedName>
</protein>
<dbReference type="EMBL" id="CP048261">
    <property type="protein sequence ID" value="QST81227.1"/>
    <property type="molecule type" value="Genomic_DNA"/>
</dbReference>
<dbReference type="RefSeq" id="WP_030182994.1">
    <property type="nucleotide sequence ID" value="NZ_CP048261.1"/>
</dbReference>
<evidence type="ECO:0000313" key="3">
    <source>
        <dbReference type="Proteomes" id="UP000011074"/>
    </source>
</evidence>